<dbReference type="PANTHER" id="PTHR31902">
    <property type="entry name" value="ACTIN PATCHES DISTAL PROTEIN 1"/>
    <property type="match status" value="1"/>
</dbReference>
<dbReference type="InterPro" id="IPR009737">
    <property type="entry name" value="Aim32/Apd1-like"/>
</dbReference>
<dbReference type="EMBL" id="JAUTXY010000003">
    <property type="protein sequence ID" value="MEE2057413.1"/>
    <property type="molecule type" value="Genomic_DNA"/>
</dbReference>
<proteinExistence type="predicted"/>
<dbReference type="Gene3D" id="3.40.30.10">
    <property type="entry name" value="Glutaredoxin"/>
    <property type="match status" value="1"/>
</dbReference>
<dbReference type="CDD" id="cd03062">
    <property type="entry name" value="TRX_Fd_Sucrase"/>
    <property type="match status" value="1"/>
</dbReference>
<gene>
    <name evidence="1" type="ORF">Q7514_07710</name>
</gene>
<reference evidence="1 2" key="1">
    <citation type="submission" date="2023-07" db="EMBL/GenBank/DDBJ databases">
        <authorList>
            <person name="Girao M."/>
            <person name="Carvalho M.F."/>
        </authorList>
    </citation>
    <scope>NUCLEOTIDE SEQUENCE [LARGE SCALE GENOMIC DNA]</scope>
    <source>
        <strain evidence="1 2">YIM65754</strain>
    </source>
</reference>
<name>A0ABU7L7A5_9NOCA</name>
<sequence>MTTAAPTCSALSAVDEPLPGTTATAPGYVCLEFPSAWGRDVLDGTALGAELSSELSARADAAGVRIMFIRRPGRDVPRPSKTVLLARTEPGNAWCERLEVTDPAELLDIVPRVVAGPSPGLGEAVSGPTVLVCAHGKRDQCCAVLGRPIAAALQAEFTLGSTETHVSDSVWECSHTGGHRFAPSMIVLPTGYSYGRLDATQSAEAVRAAARGEVYVPGARGRSTWGAAGQVAELAVRDIVGDHSMDAFTVDETGAEPLVRHRDGRAWRVDVETRELAARPASCGATPKPVRPVIATKVTAL</sequence>
<organism evidence="1 2">
    <name type="scientific">Rhodococcus artemisiae</name>
    <dbReference type="NCBI Taxonomy" id="714159"/>
    <lineage>
        <taxon>Bacteria</taxon>
        <taxon>Bacillati</taxon>
        <taxon>Actinomycetota</taxon>
        <taxon>Actinomycetes</taxon>
        <taxon>Mycobacteriales</taxon>
        <taxon>Nocardiaceae</taxon>
        <taxon>Rhodococcus</taxon>
    </lineage>
</organism>
<dbReference type="InterPro" id="IPR010350">
    <property type="entry name" value="Aim32/Apd1-like_bac"/>
</dbReference>
<dbReference type="PANTHER" id="PTHR31902:SF22">
    <property type="entry name" value="SLL1203 PROTEIN"/>
    <property type="match status" value="1"/>
</dbReference>
<protein>
    <submittedName>
        <fullName evidence="1">Sucrase ferredoxin</fullName>
    </submittedName>
</protein>
<dbReference type="PIRSF" id="PIRSF035042">
    <property type="entry name" value="UCP035042_thirdx"/>
    <property type="match status" value="1"/>
</dbReference>
<accession>A0ABU7L7A5</accession>
<dbReference type="RefSeq" id="WP_330132678.1">
    <property type="nucleotide sequence ID" value="NZ_JAUTXY010000003.1"/>
</dbReference>
<dbReference type="InterPro" id="IPR036249">
    <property type="entry name" value="Thioredoxin-like_sf"/>
</dbReference>
<comment type="caution">
    <text evidence="1">The sequence shown here is derived from an EMBL/GenBank/DDBJ whole genome shotgun (WGS) entry which is preliminary data.</text>
</comment>
<dbReference type="Pfam" id="PF06999">
    <property type="entry name" value="Suc_Fer-like"/>
    <property type="match status" value="1"/>
</dbReference>
<dbReference type="Proteomes" id="UP001336020">
    <property type="component" value="Unassembled WGS sequence"/>
</dbReference>
<evidence type="ECO:0000313" key="1">
    <source>
        <dbReference type="EMBL" id="MEE2057413.1"/>
    </source>
</evidence>
<dbReference type="SUPFAM" id="SSF52833">
    <property type="entry name" value="Thioredoxin-like"/>
    <property type="match status" value="1"/>
</dbReference>
<keyword evidence="2" id="KW-1185">Reference proteome</keyword>
<evidence type="ECO:0000313" key="2">
    <source>
        <dbReference type="Proteomes" id="UP001336020"/>
    </source>
</evidence>